<proteinExistence type="predicted"/>
<feature type="compositionally biased region" description="Polar residues" evidence="1">
    <location>
        <begin position="191"/>
        <end position="203"/>
    </location>
</feature>
<feature type="domain" description="GBF-interacting protein 1 N-terminal" evidence="2">
    <location>
        <begin position="2"/>
        <end position="61"/>
    </location>
</feature>
<dbReference type="Pfam" id="PF06972">
    <property type="entry name" value="GIP1_N"/>
    <property type="match status" value="1"/>
</dbReference>
<dbReference type="Proteomes" id="UP001314170">
    <property type="component" value="Unassembled WGS sequence"/>
</dbReference>
<feature type="compositionally biased region" description="Polar residues" evidence="1">
    <location>
        <begin position="127"/>
        <end position="140"/>
    </location>
</feature>
<feature type="region of interest" description="Disordered" evidence="1">
    <location>
        <begin position="187"/>
        <end position="245"/>
    </location>
</feature>
<comment type="caution">
    <text evidence="3">The sequence shown here is derived from an EMBL/GenBank/DDBJ whole genome shotgun (WGS) entry which is preliminary data.</text>
</comment>
<feature type="region of interest" description="Disordered" evidence="1">
    <location>
        <begin position="127"/>
        <end position="174"/>
    </location>
</feature>
<sequence>MPAASKKVVQSIKEIVDKNCTDTEIYLVLCDCNMDADTAIQKLLSQDTFHQVKSKRGRRKEMKETQESKARDNNNGYRGVKVGGEYNVGHVPSQFSYNDLGKAAYRKENGLVATLEPSSSTLIYRVKTSNEQPSSNNDSCNAEDRRKATGSGDTISSSVQLSSGTQAAWSGGTSGHVSMADIVRMGRPHNRGSQIPMETSYTPQDVVDKVNSSQHRRKPSCDSSSSPPEVHQGLQRPHMSRVSETIHESGLKASFHDEWPVFEQQTAADGSFTFNVSNTSSTEMFSNQSYFFGDGTNLTEDHKLEDVQVSGRDAANKNPGSYCAESAFPCRRQENVSSAVGGSRCGDGLLKDITHDSWRSMNDHREGTGSGFHLPFPNGAAPLNDEVFSATVNLQQLSLGKEEPEVPPSQDNHAVLFPEYMQALAADCSHLSFGTYKSGPYNAVSGPLESTSIKTDLEEIRHENPEDLGEILRDEQLGSMSATHRLTGGVVIHKMPVYSEPELLRQNIHEESHGCEYTHPSSVPDSNFKEPQELGSLGVRIHPKARNLSSLHMELQASSTTLPMDLLASTIQSSRDSDYAKSSFLGTQSMPLRFGSTVSYTSNPSISQSEVTSPRAFSLPMSYSPTLPGATIAPQPALSHHLSANLYSQPTVSLEGLTNLTGYPAVPQNYASNPSAAFHQAYQDSSVFHDSLSSMGYSHPQYRTGASRSNLSSSESNMSGYGGFVSAANFPGSVLQAAAPIVSAGGYDVLHSQYQERNNYTTLHQNDGSSRMMSALPDNGHFGLQGHGQLLSGYPHGQQQLSRDYRSLWQLNNYQQGQQQLSQEYGALFHAKSYHSQAGIPSEQPHQSHIDLSFSSSQEGSAPKQLQQLWQQSY</sequence>
<accession>A0AAV1S5I3</accession>
<dbReference type="PANTHER" id="PTHR46445:SF7">
    <property type="entry name" value="GBF-INTERACTING PROTEIN 1 N-TERMINAL DOMAIN-CONTAINING PROTEIN"/>
    <property type="match status" value="1"/>
</dbReference>
<dbReference type="EMBL" id="CAWUPB010001173">
    <property type="protein sequence ID" value="CAK7346676.1"/>
    <property type="molecule type" value="Genomic_DNA"/>
</dbReference>
<dbReference type="SUPFAM" id="SSF46934">
    <property type="entry name" value="UBA-like"/>
    <property type="match status" value="1"/>
</dbReference>
<dbReference type="PANTHER" id="PTHR46445">
    <property type="entry name" value="RNA POLYMERASE II DEGRADATION FACTOR-LIKE PROTEIN (DUF1296)"/>
    <property type="match status" value="1"/>
</dbReference>
<dbReference type="InterPro" id="IPR009719">
    <property type="entry name" value="GIP1_N"/>
</dbReference>
<feature type="region of interest" description="Disordered" evidence="1">
    <location>
        <begin position="853"/>
        <end position="874"/>
    </location>
</feature>
<evidence type="ECO:0000313" key="4">
    <source>
        <dbReference type="Proteomes" id="UP001314170"/>
    </source>
</evidence>
<evidence type="ECO:0000256" key="1">
    <source>
        <dbReference type="SAM" id="MobiDB-lite"/>
    </source>
</evidence>
<evidence type="ECO:0000259" key="2">
    <source>
        <dbReference type="Pfam" id="PF06972"/>
    </source>
</evidence>
<protein>
    <recommendedName>
        <fullName evidence="2">GBF-interacting protein 1 N-terminal domain-containing protein</fullName>
    </recommendedName>
</protein>
<keyword evidence="4" id="KW-1185">Reference proteome</keyword>
<dbReference type="InterPro" id="IPR009060">
    <property type="entry name" value="UBA-like_sf"/>
</dbReference>
<feature type="region of interest" description="Disordered" evidence="1">
    <location>
        <begin position="51"/>
        <end position="79"/>
    </location>
</feature>
<gene>
    <name evidence="3" type="ORF">DCAF_LOCUS19353</name>
</gene>
<organism evidence="3 4">
    <name type="scientific">Dovyalis caffra</name>
    <dbReference type="NCBI Taxonomy" id="77055"/>
    <lineage>
        <taxon>Eukaryota</taxon>
        <taxon>Viridiplantae</taxon>
        <taxon>Streptophyta</taxon>
        <taxon>Embryophyta</taxon>
        <taxon>Tracheophyta</taxon>
        <taxon>Spermatophyta</taxon>
        <taxon>Magnoliopsida</taxon>
        <taxon>eudicotyledons</taxon>
        <taxon>Gunneridae</taxon>
        <taxon>Pentapetalae</taxon>
        <taxon>rosids</taxon>
        <taxon>fabids</taxon>
        <taxon>Malpighiales</taxon>
        <taxon>Salicaceae</taxon>
        <taxon>Flacourtieae</taxon>
        <taxon>Dovyalis</taxon>
    </lineage>
</organism>
<feature type="compositionally biased region" description="Basic and acidic residues" evidence="1">
    <location>
        <begin position="61"/>
        <end position="72"/>
    </location>
</feature>
<evidence type="ECO:0000313" key="3">
    <source>
        <dbReference type="EMBL" id="CAK7346676.1"/>
    </source>
</evidence>
<reference evidence="3 4" key="1">
    <citation type="submission" date="2024-01" db="EMBL/GenBank/DDBJ databases">
        <authorList>
            <person name="Waweru B."/>
        </authorList>
    </citation>
    <scope>NUCLEOTIDE SEQUENCE [LARGE SCALE GENOMIC DNA]</scope>
</reference>
<feature type="compositionally biased region" description="Polar residues" evidence="1">
    <location>
        <begin position="151"/>
        <end position="168"/>
    </location>
</feature>
<name>A0AAV1S5I3_9ROSI</name>
<dbReference type="AlphaFoldDB" id="A0AAV1S5I3"/>